<dbReference type="AlphaFoldDB" id="A0A9P4XAU4"/>
<keyword evidence="2" id="KW-1185">Reference proteome</keyword>
<dbReference type="EMBL" id="QLNT01000013">
    <property type="protein sequence ID" value="KAF3068769.1"/>
    <property type="molecule type" value="Genomic_DNA"/>
</dbReference>
<evidence type="ECO:0000313" key="2">
    <source>
        <dbReference type="Proteomes" id="UP000801864"/>
    </source>
</evidence>
<sequence>MHAEVFVRAPDGYSHMRAIIHTLRSGTSMYQGYCRSALAGMANMRWKGKESHRHSEDPLNPIVSTWANEVDLPSLLSCGRHHWPRRVQPSSGTGLMAYHSHTPNDDSWLSLESWQK</sequence>
<gene>
    <name evidence="1" type="ORF">CFAM422_007586</name>
</gene>
<organism evidence="1 2">
    <name type="scientific">Trichoderma lentiforme</name>
    <dbReference type="NCBI Taxonomy" id="1567552"/>
    <lineage>
        <taxon>Eukaryota</taxon>
        <taxon>Fungi</taxon>
        <taxon>Dikarya</taxon>
        <taxon>Ascomycota</taxon>
        <taxon>Pezizomycotina</taxon>
        <taxon>Sordariomycetes</taxon>
        <taxon>Hypocreomycetidae</taxon>
        <taxon>Hypocreales</taxon>
        <taxon>Hypocreaceae</taxon>
        <taxon>Trichoderma</taxon>
    </lineage>
</organism>
<dbReference type="Proteomes" id="UP000801864">
    <property type="component" value="Unassembled WGS sequence"/>
</dbReference>
<evidence type="ECO:0000313" key="1">
    <source>
        <dbReference type="EMBL" id="KAF3068769.1"/>
    </source>
</evidence>
<name>A0A9P4XAU4_9HYPO</name>
<proteinExistence type="predicted"/>
<accession>A0A9P4XAU4</accession>
<protein>
    <submittedName>
        <fullName evidence="1">Uncharacterized protein</fullName>
    </submittedName>
</protein>
<reference evidence="1 2" key="1">
    <citation type="submission" date="2018-06" db="EMBL/GenBank/DDBJ databases">
        <title>Genome analysis of cellulolytic fungus Trichoderma lentiforme CFAM-422.</title>
        <authorList>
            <person name="Steindorff A.S."/>
            <person name="Formighieri E.F."/>
            <person name="Midorikawa G.E.O."/>
            <person name="Tamietti M.S."/>
            <person name="Ramos E.Z."/>
            <person name="Silva A.S."/>
            <person name="Bon E.P.S."/>
            <person name="Mendes T.D."/>
            <person name="Damaso M.C.T."/>
            <person name="Favaro L.C.L."/>
        </authorList>
    </citation>
    <scope>NUCLEOTIDE SEQUENCE [LARGE SCALE GENOMIC DNA]</scope>
    <source>
        <strain evidence="1 2">CFAM-422</strain>
    </source>
</reference>
<comment type="caution">
    <text evidence="1">The sequence shown here is derived from an EMBL/GenBank/DDBJ whole genome shotgun (WGS) entry which is preliminary data.</text>
</comment>